<gene>
    <name evidence="1" type="ORF">FSB_LOCUS25258</name>
</gene>
<reference evidence="1" key="1">
    <citation type="submission" date="2018-02" db="EMBL/GenBank/DDBJ databases">
        <authorList>
            <person name="Cohen D.B."/>
            <person name="Kent A.D."/>
        </authorList>
    </citation>
    <scope>NUCLEOTIDE SEQUENCE</scope>
</reference>
<proteinExistence type="predicted"/>
<accession>A0A2N9G3W2</accession>
<sequence length="279" mass="30121">MASYGLHPFPAFTALFGLHDHVWPPRPWFALMASFRPLRPYPGLHGLVSASTARLARPHLAFKALSRPLRPYSASMATFGLRDLRLALTASTALSQPPRPRLASTTLVWPWWPCSASTASSQPQRPYPDLHGLVLASTASVSVAPFGPNGLIPALSQPSWPRSALMAPYGLHPFPGLHGLVRPPRPCLASAAPFSPNGLISASLTLSWPPRLRLASKVSFDLNGHVWLQQPRLAPTAPTALFNLVNSAHLKDYLATLSSIIGRSLTPLHCRANPTSTSL</sequence>
<evidence type="ECO:0000313" key="1">
    <source>
        <dbReference type="EMBL" id="SPC97376.1"/>
    </source>
</evidence>
<name>A0A2N9G3W2_FAGSY</name>
<dbReference type="AlphaFoldDB" id="A0A2N9G3W2"/>
<dbReference type="EMBL" id="OIVN01001766">
    <property type="protein sequence ID" value="SPC97376.1"/>
    <property type="molecule type" value="Genomic_DNA"/>
</dbReference>
<protein>
    <submittedName>
        <fullName evidence="1">Uncharacterized protein</fullName>
    </submittedName>
</protein>
<organism evidence="1">
    <name type="scientific">Fagus sylvatica</name>
    <name type="common">Beechnut</name>
    <dbReference type="NCBI Taxonomy" id="28930"/>
    <lineage>
        <taxon>Eukaryota</taxon>
        <taxon>Viridiplantae</taxon>
        <taxon>Streptophyta</taxon>
        <taxon>Embryophyta</taxon>
        <taxon>Tracheophyta</taxon>
        <taxon>Spermatophyta</taxon>
        <taxon>Magnoliopsida</taxon>
        <taxon>eudicotyledons</taxon>
        <taxon>Gunneridae</taxon>
        <taxon>Pentapetalae</taxon>
        <taxon>rosids</taxon>
        <taxon>fabids</taxon>
        <taxon>Fagales</taxon>
        <taxon>Fagaceae</taxon>
        <taxon>Fagus</taxon>
    </lineage>
</organism>